<comment type="caution">
    <text evidence="2">The sequence shown here is derived from an EMBL/GenBank/DDBJ whole genome shotgun (WGS) entry which is preliminary data.</text>
</comment>
<feature type="non-terminal residue" evidence="2">
    <location>
        <position position="86"/>
    </location>
</feature>
<evidence type="ECO:0000256" key="1">
    <source>
        <dbReference type="SAM" id="Phobius"/>
    </source>
</evidence>
<accession>A0ABS5VAX6</accession>
<feature type="transmembrane region" description="Helical" evidence="1">
    <location>
        <begin position="37"/>
        <end position="60"/>
    </location>
</feature>
<evidence type="ECO:0000313" key="3">
    <source>
        <dbReference type="Proteomes" id="UP000707147"/>
    </source>
</evidence>
<protein>
    <submittedName>
        <fullName evidence="2">Uncharacterized protein</fullName>
    </submittedName>
</protein>
<feature type="transmembrane region" description="Helical" evidence="1">
    <location>
        <begin position="6"/>
        <end position="25"/>
    </location>
</feature>
<organism evidence="2 3">
    <name type="scientific">'Elaeagnus angustifolia' witches'-broom phytoplasma</name>
    <dbReference type="NCBI Taxonomy" id="1538355"/>
    <lineage>
        <taxon>Bacteria</taxon>
        <taxon>Bacillati</taxon>
        <taxon>Mycoplasmatota</taxon>
        <taxon>Mollicutes</taxon>
        <taxon>Acholeplasmatales</taxon>
        <taxon>Acholeplasmataceae</taxon>
        <taxon>Candidatus Phytoplasma</taxon>
        <taxon>16SrI (Aster yellows group)</taxon>
    </lineage>
</organism>
<evidence type="ECO:0000313" key="2">
    <source>
        <dbReference type="EMBL" id="MBT1576822.1"/>
    </source>
</evidence>
<reference evidence="3" key="1">
    <citation type="journal article" date="2022" name="Forests">
        <title>Identification of Endophytic Microbiota of Phytoplasma-Infected Russian Olive Trees Elaeagnus angustifolia L. in the Northwest of Iran.</title>
        <authorList>
            <person name="Azizpour N."/>
            <person name="Nematollahi S."/>
            <person name="Khakvar R."/>
            <person name="Jamshidi M."/>
            <person name="Norouzi-Beirami M.H."/>
        </authorList>
    </citation>
    <scope>NUCLEOTIDE SEQUENCE [LARGE SCALE GENOMIC DNA]</scope>
    <source>
        <strain evidence="3">TBZ1</strain>
    </source>
</reference>
<sequence length="86" mass="10066">MITKYTIRKVLFFILLFADFTIAFLEKAKIFTIPDKYWALSLPFIYLLPFLTLSGIPFILDLNDSKVKNLFNKDPNKGKTLQNIDF</sequence>
<keyword evidence="1" id="KW-0472">Membrane</keyword>
<proteinExistence type="predicted"/>
<keyword evidence="3" id="KW-1185">Reference proteome</keyword>
<keyword evidence="1" id="KW-1133">Transmembrane helix</keyword>
<dbReference type="Proteomes" id="UP000707147">
    <property type="component" value="Unassembled WGS sequence"/>
</dbReference>
<dbReference type="EMBL" id="JAHFWK010000014">
    <property type="protein sequence ID" value="MBT1576822.1"/>
    <property type="molecule type" value="Genomic_DNA"/>
</dbReference>
<gene>
    <name evidence="2" type="ORF">KEC49_01390</name>
</gene>
<name>A0ABS5VAX6_9MOLU</name>
<keyword evidence="1" id="KW-0812">Transmembrane</keyword>